<gene>
    <name evidence="2" type="ORF">MB84_16520</name>
</gene>
<evidence type="ECO:0000259" key="1">
    <source>
        <dbReference type="Pfam" id="PF12697"/>
    </source>
</evidence>
<feature type="domain" description="AB hydrolase-1" evidence="1">
    <location>
        <begin position="31"/>
        <end position="284"/>
    </location>
</feature>
<dbReference type="GO" id="GO:0016787">
    <property type="term" value="F:hydrolase activity"/>
    <property type="evidence" value="ECO:0007669"/>
    <property type="project" value="UniProtKB-KW"/>
</dbReference>
<evidence type="ECO:0000313" key="3">
    <source>
        <dbReference type="Proteomes" id="UP000035050"/>
    </source>
</evidence>
<dbReference type="PANTHER" id="PTHR43194:SF5">
    <property type="entry name" value="PIMELOYL-[ACYL-CARRIER PROTEIN] METHYL ESTER ESTERASE"/>
    <property type="match status" value="1"/>
</dbReference>
<protein>
    <submittedName>
        <fullName evidence="2">Alpha/beta hydrolase</fullName>
    </submittedName>
</protein>
<dbReference type="Gene3D" id="3.40.50.1820">
    <property type="entry name" value="alpha/beta hydrolase"/>
    <property type="match status" value="2"/>
</dbReference>
<dbReference type="InterPro" id="IPR029058">
    <property type="entry name" value="AB_hydrolase_fold"/>
</dbReference>
<dbReference type="InterPro" id="IPR050228">
    <property type="entry name" value="Carboxylesterase_BioH"/>
</dbReference>
<evidence type="ECO:0000313" key="2">
    <source>
        <dbReference type="EMBL" id="AKC72493.1"/>
    </source>
</evidence>
<organism evidence="2 3">
    <name type="scientific">Pandoraea oxalativorans</name>
    <dbReference type="NCBI Taxonomy" id="573737"/>
    <lineage>
        <taxon>Bacteria</taxon>
        <taxon>Pseudomonadati</taxon>
        <taxon>Pseudomonadota</taxon>
        <taxon>Betaproteobacteria</taxon>
        <taxon>Burkholderiales</taxon>
        <taxon>Burkholderiaceae</taxon>
        <taxon>Pandoraea</taxon>
    </lineage>
</organism>
<dbReference type="KEGG" id="pox:MB84_16520"/>
<sequence length="295" mass="32066">MKRTYLYSGTAEHPVYTDVVAAASDARKLPIVMLHGGFHNGTAFLATPDGREGWATFYARRGHDVYVVDWPGHGRSPSTPAFLQLSMMDVGRSLGALLQEIGPAIVFAHSAGGPIAWWVAENYRAFVVAVVGIAPGAPANLIPALPACAGTSSDDDTGGHPVYAPIDRPAFVDRAFIRQFWANSPRFPQEAFEAYARSIGPESPRILNERFNIGGSALRLTHVERLKSIPVLVITGDRDPRHPKELDGALAEFLGADFCWLPDVGIKGNGHMMMIEDNHEQLAECISVWLAERGL</sequence>
<dbReference type="Pfam" id="PF12697">
    <property type="entry name" value="Abhydrolase_6"/>
    <property type="match status" value="1"/>
</dbReference>
<proteinExistence type="predicted"/>
<keyword evidence="2" id="KW-0378">Hydrolase</keyword>
<keyword evidence="3" id="KW-1185">Reference proteome</keyword>
<dbReference type="InterPro" id="IPR000073">
    <property type="entry name" value="AB_hydrolase_1"/>
</dbReference>
<dbReference type="PANTHER" id="PTHR43194">
    <property type="entry name" value="HYDROLASE ALPHA/BETA FOLD FAMILY"/>
    <property type="match status" value="1"/>
</dbReference>
<dbReference type="Proteomes" id="UP000035050">
    <property type="component" value="Chromosome"/>
</dbReference>
<dbReference type="HOGENOM" id="CLU_1110715_0_0_4"/>
<dbReference type="OrthoDB" id="7820973at2"/>
<name>A0A0E3U9U4_9BURK</name>
<accession>A0A0E3U9U4</accession>
<dbReference type="AlphaFoldDB" id="A0A0E3U9U4"/>
<dbReference type="PATRIC" id="fig|573737.6.peg.4241"/>
<dbReference type="SUPFAM" id="SSF53474">
    <property type="entry name" value="alpha/beta-Hydrolases"/>
    <property type="match status" value="1"/>
</dbReference>
<reference evidence="2" key="1">
    <citation type="submission" date="2016-06" db="EMBL/GenBank/DDBJ databases">
        <title>Pandoraea oxalativorans DSM 23570 Genome Sequencing.</title>
        <authorList>
            <person name="Ee R."/>
            <person name="Lim Y.-L."/>
            <person name="Yong D."/>
            <person name="Yin W.-F."/>
            <person name="Chan K.-G."/>
        </authorList>
    </citation>
    <scope>NUCLEOTIDE SEQUENCE</scope>
    <source>
        <strain evidence="2">DSM 23570</strain>
    </source>
</reference>
<dbReference type="EMBL" id="CP011253">
    <property type="protein sequence ID" value="AKC72493.1"/>
    <property type="molecule type" value="Genomic_DNA"/>
</dbReference>